<keyword evidence="9" id="KW-0472">Membrane</keyword>
<evidence type="ECO:0000256" key="5">
    <source>
        <dbReference type="ARBA" id="ARBA00022692"/>
    </source>
</evidence>
<feature type="chain" id="PRO_5013199131" evidence="11">
    <location>
        <begin position="21"/>
        <end position="354"/>
    </location>
</feature>
<evidence type="ECO:0000256" key="9">
    <source>
        <dbReference type="ARBA" id="ARBA00023136"/>
    </source>
</evidence>
<dbReference type="RefSeq" id="WP_340521759.1">
    <property type="nucleotide sequence ID" value="NZ_FMSH01000085.1"/>
</dbReference>
<evidence type="ECO:0000256" key="3">
    <source>
        <dbReference type="ARBA" id="ARBA00022448"/>
    </source>
</evidence>
<keyword evidence="3" id="KW-0813">Transport</keyword>
<evidence type="ECO:0000259" key="12">
    <source>
        <dbReference type="Pfam" id="PF13609"/>
    </source>
</evidence>
<keyword evidence="6 11" id="KW-0732">Signal</keyword>
<evidence type="ECO:0000256" key="10">
    <source>
        <dbReference type="ARBA" id="ARBA00023237"/>
    </source>
</evidence>
<name>A0A1K0JGK3_CUPNE</name>
<accession>A0A1K0JGK3</accession>
<feature type="domain" description="Porin" evidence="12">
    <location>
        <begin position="7"/>
        <end position="318"/>
    </location>
</feature>
<dbReference type="GO" id="GO:0046930">
    <property type="term" value="C:pore complex"/>
    <property type="evidence" value="ECO:0007669"/>
    <property type="project" value="UniProtKB-KW"/>
</dbReference>
<dbReference type="AlphaFoldDB" id="A0A1K0JGK3"/>
<sequence>MQKRLIALLALGAGSLPALAQTSGGVTLYGLLDTTIRYSTHEDAAGHSRTQMTDGVLTGSRWGVRGTEDIGGGNKAWFILESGFSPDTGTSQQGGRLFGRTAVVGLDGDYGKLAFGRQYTLAHELLSSYEAMAFANNSIVGYQGGNYTGLRYDNTVKYIKSFNGLQVAAAYTLGEVPGSIKSGSAAAGSLVYSSGPLEIGAVYQQTQNVTSAFFGAVPAAQASKQTVWGLGGTWKAARAQYYLGYTNNRLDVADYRNNVGYVGTRFNITDALAFIGTLQYDWLRHAGQGGKRLTTAGMLDYNFSKRTDVYVEVDYTHLQGQWIALNSSPTFANSGNTYGNASRIGVMAGVRHKF</sequence>
<dbReference type="CDD" id="cd00342">
    <property type="entry name" value="gram_neg_porins"/>
    <property type="match status" value="1"/>
</dbReference>
<evidence type="ECO:0000256" key="1">
    <source>
        <dbReference type="ARBA" id="ARBA00004571"/>
    </source>
</evidence>
<keyword evidence="8" id="KW-0626">Porin</keyword>
<dbReference type="GO" id="GO:0006811">
    <property type="term" value="P:monoatomic ion transport"/>
    <property type="evidence" value="ECO:0007669"/>
    <property type="project" value="UniProtKB-KW"/>
</dbReference>
<dbReference type="PANTHER" id="PTHR34501">
    <property type="entry name" value="PROTEIN YDDL-RELATED"/>
    <property type="match status" value="1"/>
</dbReference>
<dbReference type="Pfam" id="PF13609">
    <property type="entry name" value="Porin_4"/>
    <property type="match status" value="1"/>
</dbReference>
<comment type="subunit">
    <text evidence="2">Homotrimer.</text>
</comment>
<evidence type="ECO:0000256" key="7">
    <source>
        <dbReference type="ARBA" id="ARBA00023065"/>
    </source>
</evidence>
<keyword evidence="5" id="KW-0812">Transmembrane</keyword>
<evidence type="ECO:0000256" key="11">
    <source>
        <dbReference type="SAM" id="SignalP"/>
    </source>
</evidence>
<evidence type="ECO:0000256" key="4">
    <source>
        <dbReference type="ARBA" id="ARBA00022452"/>
    </source>
</evidence>
<keyword evidence="7" id="KW-0406">Ion transport</keyword>
<dbReference type="GO" id="GO:0009279">
    <property type="term" value="C:cell outer membrane"/>
    <property type="evidence" value="ECO:0007669"/>
    <property type="project" value="UniProtKB-SubCell"/>
</dbReference>
<evidence type="ECO:0000256" key="6">
    <source>
        <dbReference type="ARBA" id="ARBA00022729"/>
    </source>
</evidence>
<gene>
    <name evidence="13" type="ORF">CNECB9_1750003</name>
</gene>
<organism evidence="13">
    <name type="scientific">Cupriavidus necator</name>
    <name type="common">Alcaligenes eutrophus</name>
    <name type="synonym">Ralstonia eutropha</name>
    <dbReference type="NCBI Taxonomy" id="106590"/>
    <lineage>
        <taxon>Bacteria</taxon>
        <taxon>Pseudomonadati</taxon>
        <taxon>Pseudomonadota</taxon>
        <taxon>Betaproteobacteria</taxon>
        <taxon>Burkholderiales</taxon>
        <taxon>Burkholderiaceae</taxon>
        <taxon>Cupriavidus</taxon>
    </lineage>
</organism>
<dbReference type="InterPro" id="IPR050298">
    <property type="entry name" value="Gram-neg_bact_OMP"/>
</dbReference>
<dbReference type="Gene3D" id="2.40.160.10">
    <property type="entry name" value="Porin"/>
    <property type="match status" value="1"/>
</dbReference>
<dbReference type="GO" id="GO:0015288">
    <property type="term" value="F:porin activity"/>
    <property type="evidence" value="ECO:0007669"/>
    <property type="project" value="UniProtKB-KW"/>
</dbReference>
<dbReference type="InterPro" id="IPR023614">
    <property type="entry name" value="Porin_dom_sf"/>
</dbReference>
<dbReference type="PANTHER" id="PTHR34501:SF9">
    <property type="entry name" value="MAJOR OUTER MEMBRANE PROTEIN P.IA"/>
    <property type="match status" value="1"/>
</dbReference>
<comment type="subcellular location">
    <subcellularLocation>
        <location evidence="1">Cell outer membrane</location>
        <topology evidence="1">Multi-pass membrane protein</topology>
    </subcellularLocation>
</comment>
<reference evidence="13" key="1">
    <citation type="submission" date="2016-09" db="EMBL/GenBank/DDBJ databases">
        <authorList>
            <person name="Capua I."/>
            <person name="De Benedictis P."/>
            <person name="Joannis T."/>
            <person name="Lombin L.H."/>
            <person name="Cattoli G."/>
        </authorList>
    </citation>
    <scope>NUCLEOTIDE SEQUENCE</scope>
    <source>
        <strain evidence="13">B9</strain>
    </source>
</reference>
<keyword evidence="4" id="KW-1134">Transmembrane beta strand</keyword>
<evidence type="ECO:0000256" key="2">
    <source>
        <dbReference type="ARBA" id="ARBA00011233"/>
    </source>
</evidence>
<keyword evidence="10" id="KW-0998">Cell outer membrane</keyword>
<dbReference type="InterPro" id="IPR033900">
    <property type="entry name" value="Gram_neg_porin_domain"/>
</dbReference>
<dbReference type="EMBL" id="FMSH01000085">
    <property type="protein sequence ID" value="SCU74415.1"/>
    <property type="molecule type" value="Genomic_DNA"/>
</dbReference>
<feature type="signal peptide" evidence="11">
    <location>
        <begin position="1"/>
        <end position="20"/>
    </location>
</feature>
<protein>
    <submittedName>
        <fullName evidence="13">Membrane protein</fullName>
    </submittedName>
</protein>
<evidence type="ECO:0000313" key="13">
    <source>
        <dbReference type="EMBL" id="SCU74415.1"/>
    </source>
</evidence>
<proteinExistence type="predicted"/>
<dbReference type="SUPFAM" id="SSF56935">
    <property type="entry name" value="Porins"/>
    <property type="match status" value="1"/>
</dbReference>
<evidence type="ECO:0000256" key="8">
    <source>
        <dbReference type="ARBA" id="ARBA00023114"/>
    </source>
</evidence>